<dbReference type="InterPro" id="IPR052560">
    <property type="entry name" value="RdDP_mobile_element"/>
</dbReference>
<evidence type="ECO:0000313" key="3">
    <source>
        <dbReference type="Proteomes" id="UP001231518"/>
    </source>
</evidence>
<dbReference type="PANTHER" id="PTHR36688:SF1">
    <property type="entry name" value="ENDONUCLEASE_EXONUCLEASE_PHOSPHATASE DOMAIN-CONTAINING PROTEIN"/>
    <property type="match status" value="1"/>
</dbReference>
<reference evidence="2" key="1">
    <citation type="submission" date="2023-03" db="EMBL/GenBank/DDBJ databases">
        <title>Chromosome-level genomes of two armyworms, Mythimna separata and Mythimna loreyi, provide insights into the biosynthesis and reception of sex pheromones.</title>
        <authorList>
            <person name="Zhao H."/>
        </authorList>
    </citation>
    <scope>NUCLEOTIDE SEQUENCE</scope>
    <source>
        <strain evidence="2">BeijingLab</strain>
        <tissue evidence="2">Pupa</tissue>
    </source>
</reference>
<dbReference type="CDD" id="cd01650">
    <property type="entry name" value="RT_nLTR_like"/>
    <property type="match status" value="1"/>
</dbReference>
<dbReference type="SUPFAM" id="SSF56219">
    <property type="entry name" value="DNase I-like"/>
    <property type="match status" value="1"/>
</dbReference>
<gene>
    <name evidence="2" type="ORF">PYW07_009708</name>
</gene>
<organism evidence="2 3">
    <name type="scientific">Mythimna separata</name>
    <name type="common">Oriental armyworm</name>
    <name type="synonym">Pseudaletia separata</name>
    <dbReference type="NCBI Taxonomy" id="271217"/>
    <lineage>
        <taxon>Eukaryota</taxon>
        <taxon>Metazoa</taxon>
        <taxon>Ecdysozoa</taxon>
        <taxon>Arthropoda</taxon>
        <taxon>Hexapoda</taxon>
        <taxon>Insecta</taxon>
        <taxon>Pterygota</taxon>
        <taxon>Neoptera</taxon>
        <taxon>Endopterygota</taxon>
        <taxon>Lepidoptera</taxon>
        <taxon>Glossata</taxon>
        <taxon>Ditrysia</taxon>
        <taxon>Noctuoidea</taxon>
        <taxon>Noctuidae</taxon>
        <taxon>Noctuinae</taxon>
        <taxon>Hadenini</taxon>
        <taxon>Mythimna</taxon>
    </lineage>
</organism>
<dbReference type="InterPro" id="IPR000477">
    <property type="entry name" value="RT_dom"/>
</dbReference>
<dbReference type="AlphaFoldDB" id="A0AAD7YC10"/>
<dbReference type="GO" id="GO:0003824">
    <property type="term" value="F:catalytic activity"/>
    <property type="evidence" value="ECO:0007669"/>
    <property type="project" value="InterPro"/>
</dbReference>
<dbReference type="Gene3D" id="3.60.10.10">
    <property type="entry name" value="Endonuclease/exonuclease/phosphatase"/>
    <property type="match status" value="1"/>
</dbReference>
<dbReference type="InterPro" id="IPR036691">
    <property type="entry name" value="Endo/exonu/phosph_ase_sf"/>
</dbReference>
<dbReference type="Pfam" id="PF03372">
    <property type="entry name" value="Exo_endo_phos"/>
    <property type="match status" value="1"/>
</dbReference>
<dbReference type="GO" id="GO:0071897">
    <property type="term" value="P:DNA biosynthetic process"/>
    <property type="evidence" value="ECO:0007669"/>
    <property type="project" value="UniProtKB-ARBA"/>
</dbReference>
<accession>A0AAD7YC10</accession>
<dbReference type="SUPFAM" id="SSF56672">
    <property type="entry name" value="DNA/RNA polymerases"/>
    <property type="match status" value="1"/>
</dbReference>
<dbReference type="PROSITE" id="PS50878">
    <property type="entry name" value="RT_POL"/>
    <property type="match status" value="1"/>
</dbReference>
<dbReference type="Proteomes" id="UP001231518">
    <property type="component" value="Chromosome 23"/>
</dbReference>
<keyword evidence="3" id="KW-1185">Reference proteome</keyword>
<sequence length="722" mass="81251">MVNSNGPHQDHDHQPLLRPLNKSITSESNHHRLSKPALTVTSINIEGFSENKSDLLSQLCQTTHCDILCVQETLRGPDHLRPHIPGMSLVLETPHAQYGSAIFVNPRILVKSAFSNNDNCIEVLTVDIGTCTITSVYKPPNVPFVFHKTTNFENQHIKTIVGDFNSHSISWGYRQSNADGHSVEEWADASELTLVHNAKLPASFNSRRWQRGYNPDLVFVSSSIKSLSSKLVCQPIPNTQHRPIMCEIHAAIKPIQVPFRPRFNFSKAKWEKYSVEVDAKLSIIEPTPSNYELFVNTIWTISRQCIPRGCRTSYIPGLDEESVKLLKKYEDLYDTNPFSEDTILAGEELLSTVGDNRKQKWITTVTNTNMTHNSKKAWSTIRRLTGDPPEPINQGHVTANQIAHQLLLNGKPPHRLPKMRRSVSIPGDNTDISKPFTLTDIIYAIKALKTGKAAGVDDLTVEQLKHLGPVAVSWLLAFFNKCLLTTNIPKLWRQTKIIAIPKPGKPLNDPKSYRPISLLCHTYKLFERLLLNRLATVVDPKLIPEQAGFRPGKSCSSQVLRLTQHIEDGYEAQKVTGVVFVDLSAAYDTINIKKLLTKVSTLTNDQGFVNILGELLHNRRFQVCLQSGKSRWRRQKNGLPQGSVLAPTLFNIYTNDQPSTQHTERFLYADDLALAAQSFSFEEVEITLTQALESLGMYYDNNALRPNPSKTQSCAFHLRYCG</sequence>
<proteinExistence type="predicted"/>
<dbReference type="InterPro" id="IPR005135">
    <property type="entry name" value="Endo/exonuclease/phosphatase"/>
</dbReference>
<evidence type="ECO:0000259" key="1">
    <source>
        <dbReference type="PROSITE" id="PS50878"/>
    </source>
</evidence>
<evidence type="ECO:0000313" key="2">
    <source>
        <dbReference type="EMBL" id="KAJ8710342.1"/>
    </source>
</evidence>
<dbReference type="EMBL" id="JARGEI010000023">
    <property type="protein sequence ID" value="KAJ8710342.1"/>
    <property type="molecule type" value="Genomic_DNA"/>
</dbReference>
<name>A0AAD7YC10_MYTSE</name>
<dbReference type="PANTHER" id="PTHR36688">
    <property type="entry name" value="ENDO/EXONUCLEASE/PHOSPHATASE DOMAIN-CONTAINING PROTEIN"/>
    <property type="match status" value="1"/>
</dbReference>
<comment type="caution">
    <text evidence="2">The sequence shown here is derived from an EMBL/GenBank/DDBJ whole genome shotgun (WGS) entry which is preliminary data.</text>
</comment>
<feature type="domain" description="Reverse transcriptase" evidence="1">
    <location>
        <begin position="481"/>
        <end position="722"/>
    </location>
</feature>
<dbReference type="Pfam" id="PF00078">
    <property type="entry name" value="RVT_1"/>
    <property type="match status" value="1"/>
</dbReference>
<protein>
    <recommendedName>
        <fullName evidence="1">Reverse transcriptase domain-containing protein</fullName>
    </recommendedName>
</protein>
<dbReference type="InterPro" id="IPR043502">
    <property type="entry name" value="DNA/RNA_pol_sf"/>
</dbReference>